<evidence type="ECO:0000256" key="1">
    <source>
        <dbReference type="ARBA" id="ARBA00023015"/>
    </source>
</evidence>
<name>A0ABN1Z9L0_9MICO</name>
<dbReference type="PANTHER" id="PTHR30055:SF239">
    <property type="entry name" value="TRANSCRIPTIONAL REGULATORY PROTEIN"/>
    <property type="match status" value="1"/>
</dbReference>
<accession>A0ABN1Z9L0</accession>
<sequence>MPRAGLDPSVVTEAAAALADENGLAQLSMSTVADRLGVKPPSLYKHVAGLPDLTRRIAALAAAELTGELTDATRGRTGREALAAAARTVRRYVQEHPGRYAATTGTRPAEADDPLATALDRSLSSFVTVLRDYGLDPADEVHALRMLRSMLHGFATLEVSGGFQLGTDVDESFTWMIDFLDQGLRARASDGGGRAVVDDEGVAAR</sequence>
<dbReference type="Gene3D" id="1.10.357.10">
    <property type="entry name" value="Tetracycline Repressor, domain 2"/>
    <property type="match status" value="1"/>
</dbReference>
<dbReference type="EMBL" id="BAAAJX010000002">
    <property type="protein sequence ID" value="GAA1492263.1"/>
    <property type="molecule type" value="Genomic_DNA"/>
</dbReference>
<dbReference type="RefSeq" id="WP_204608645.1">
    <property type="nucleotide sequence ID" value="NZ_BAAAJX010000002.1"/>
</dbReference>
<protein>
    <submittedName>
        <fullName evidence="6">TetR/AcrR family transcriptional regulator</fullName>
    </submittedName>
</protein>
<dbReference type="SUPFAM" id="SSF48498">
    <property type="entry name" value="Tetracyclin repressor-like, C-terminal domain"/>
    <property type="match status" value="1"/>
</dbReference>
<dbReference type="PROSITE" id="PS50977">
    <property type="entry name" value="HTH_TETR_2"/>
    <property type="match status" value="1"/>
</dbReference>
<dbReference type="InterPro" id="IPR050109">
    <property type="entry name" value="HTH-type_TetR-like_transc_reg"/>
</dbReference>
<dbReference type="Gene3D" id="1.10.10.60">
    <property type="entry name" value="Homeodomain-like"/>
    <property type="match status" value="1"/>
</dbReference>
<evidence type="ECO:0000259" key="5">
    <source>
        <dbReference type="PROSITE" id="PS50977"/>
    </source>
</evidence>
<evidence type="ECO:0000256" key="4">
    <source>
        <dbReference type="PROSITE-ProRule" id="PRU00335"/>
    </source>
</evidence>
<dbReference type="InterPro" id="IPR001647">
    <property type="entry name" value="HTH_TetR"/>
</dbReference>
<gene>
    <name evidence="6" type="ORF">GCM10009627_06090</name>
</gene>
<keyword evidence="2 4" id="KW-0238">DNA-binding</keyword>
<evidence type="ECO:0000313" key="7">
    <source>
        <dbReference type="Proteomes" id="UP001501742"/>
    </source>
</evidence>
<proteinExistence type="predicted"/>
<dbReference type="Pfam" id="PF13305">
    <property type="entry name" value="TetR_C_33"/>
    <property type="match status" value="1"/>
</dbReference>
<feature type="domain" description="HTH tetR-type" evidence="5">
    <location>
        <begin position="5"/>
        <end position="65"/>
    </location>
</feature>
<dbReference type="InterPro" id="IPR025996">
    <property type="entry name" value="MT1864/Rv1816-like_C"/>
</dbReference>
<dbReference type="InterPro" id="IPR036271">
    <property type="entry name" value="Tet_transcr_reg_TetR-rel_C_sf"/>
</dbReference>
<dbReference type="SUPFAM" id="SSF46689">
    <property type="entry name" value="Homeodomain-like"/>
    <property type="match status" value="1"/>
</dbReference>
<dbReference type="Pfam" id="PF00440">
    <property type="entry name" value="TetR_N"/>
    <property type="match status" value="1"/>
</dbReference>
<keyword evidence="3" id="KW-0804">Transcription</keyword>
<reference evidence="6 7" key="1">
    <citation type="journal article" date="2019" name="Int. J. Syst. Evol. Microbiol.">
        <title>The Global Catalogue of Microorganisms (GCM) 10K type strain sequencing project: providing services to taxonomists for standard genome sequencing and annotation.</title>
        <authorList>
            <consortium name="The Broad Institute Genomics Platform"/>
            <consortium name="The Broad Institute Genome Sequencing Center for Infectious Disease"/>
            <person name="Wu L."/>
            <person name="Ma J."/>
        </authorList>
    </citation>
    <scope>NUCLEOTIDE SEQUENCE [LARGE SCALE GENOMIC DNA]</scope>
    <source>
        <strain evidence="6 7">JCM 12140</strain>
    </source>
</reference>
<comment type="caution">
    <text evidence="6">The sequence shown here is derived from an EMBL/GenBank/DDBJ whole genome shotgun (WGS) entry which is preliminary data.</text>
</comment>
<organism evidence="6 7">
    <name type="scientific">Curtobacterium herbarum</name>
    <dbReference type="NCBI Taxonomy" id="150122"/>
    <lineage>
        <taxon>Bacteria</taxon>
        <taxon>Bacillati</taxon>
        <taxon>Actinomycetota</taxon>
        <taxon>Actinomycetes</taxon>
        <taxon>Micrococcales</taxon>
        <taxon>Microbacteriaceae</taxon>
        <taxon>Curtobacterium</taxon>
    </lineage>
</organism>
<keyword evidence="1" id="KW-0805">Transcription regulation</keyword>
<evidence type="ECO:0000256" key="2">
    <source>
        <dbReference type="ARBA" id="ARBA00023125"/>
    </source>
</evidence>
<dbReference type="Proteomes" id="UP001501742">
    <property type="component" value="Unassembled WGS sequence"/>
</dbReference>
<evidence type="ECO:0000256" key="3">
    <source>
        <dbReference type="ARBA" id="ARBA00023163"/>
    </source>
</evidence>
<feature type="DNA-binding region" description="H-T-H motif" evidence="4">
    <location>
        <begin position="28"/>
        <end position="47"/>
    </location>
</feature>
<keyword evidence="7" id="KW-1185">Reference proteome</keyword>
<evidence type="ECO:0000313" key="6">
    <source>
        <dbReference type="EMBL" id="GAA1492263.1"/>
    </source>
</evidence>
<dbReference type="PANTHER" id="PTHR30055">
    <property type="entry name" value="HTH-TYPE TRANSCRIPTIONAL REGULATOR RUTR"/>
    <property type="match status" value="1"/>
</dbReference>
<dbReference type="InterPro" id="IPR009057">
    <property type="entry name" value="Homeodomain-like_sf"/>
</dbReference>